<protein>
    <submittedName>
        <fullName evidence="3">SNARE protein YKT6, synaptobrevin/VAMP syperfamily</fullName>
    </submittedName>
</protein>
<reference evidence="3 4" key="1">
    <citation type="submission" date="2015-07" db="EMBL/GenBank/DDBJ databases">
        <title>The genome of Pseudoloma neurophilia, a relevant intracellular parasite of the zebrafish.</title>
        <authorList>
            <person name="Ndikumana S."/>
            <person name="Pelin A."/>
            <person name="Sanders J."/>
            <person name="Corradi N."/>
        </authorList>
    </citation>
    <scope>NUCLEOTIDE SEQUENCE [LARGE SCALE GENOMIC DNA]</scope>
    <source>
        <strain evidence="3 4">MK1</strain>
    </source>
</reference>
<keyword evidence="4" id="KW-1185">Reference proteome</keyword>
<dbReference type="PANTHER" id="PTHR45806">
    <property type="entry name" value="SYNAPTOBREVIN HOMOLOG YKT6"/>
    <property type="match status" value="1"/>
</dbReference>
<name>A0A0R0LVT8_9MICR</name>
<dbReference type="GO" id="GO:0006888">
    <property type="term" value="P:endoplasmic reticulum to Golgi vesicle-mediated transport"/>
    <property type="evidence" value="ECO:0007669"/>
    <property type="project" value="TreeGrafter"/>
</dbReference>
<dbReference type="GO" id="GO:0005484">
    <property type="term" value="F:SNAP receptor activity"/>
    <property type="evidence" value="ECO:0007669"/>
    <property type="project" value="TreeGrafter"/>
</dbReference>
<dbReference type="InterPro" id="IPR042855">
    <property type="entry name" value="V_SNARE_CC"/>
</dbReference>
<feature type="domain" description="V-SNARE coiled-coil homology" evidence="2">
    <location>
        <begin position="129"/>
        <end position="187"/>
    </location>
</feature>
<evidence type="ECO:0000259" key="2">
    <source>
        <dbReference type="PROSITE" id="PS50892"/>
    </source>
</evidence>
<dbReference type="Proteomes" id="UP000051530">
    <property type="component" value="Unassembled WGS sequence"/>
</dbReference>
<dbReference type="SUPFAM" id="SSF58038">
    <property type="entry name" value="SNARE fusion complex"/>
    <property type="match status" value="1"/>
</dbReference>
<dbReference type="VEuPathDB" id="MicrosporidiaDB:M153_13651000125"/>
<dbReference type="OrthoDB" id="27923at2759"/>
<evidence type="ECO:0000256" key="1">
    <source>
        <dbReference type="PROSITE-ProRule" id="PRU00290"/>
    </source>
</evidence>
<dbReference type="Gene3D" id="3.30.450.50">
    <property type="entry name" value="Longin domain"/>
    <property type="match status" value="1"/>
</dbReference>
<dbReference type="Pfam" id="PF00957">
    <property type="entry name" value="Synaptobrevin"/>
    <property type="match status" value="1"/>
</dbReference>
<dbReference type="GO" id="GO:0005794">
    <property type="term" value="C:Golgi apparatus"/>
    <property type="evidence" value="ECO:0007669"/>
    <property type="project" value="TreeGrafter"/>
</dbReference>
<dbReference type="AlphaFoldDB" id="A0A0R0LVT8"/>
<dbReference type="SUPFAM" id="SSF64356">
    <property type="entry name" value="SNARE-like"/>
    <property type="match status" value="1"/>
</dbReference>
<proteinExistence type="predicted"/>
<gene>
    <name evidence="3" type="ORF">M153_13651000125</name>
</gene>
<comment type="caution">
    <text evidence="3">The sequence shown here is derived from an EMBL/GenBank/DDBJ whole genome shotgun (WGS) entry which is preliminary data.</text>
</comment>
<evidence type="ECO:0000313" key="4">
    <source>
        <dbReference type="Proteomes" id="UP000051530"/>
    </source>
</evidence>
<evidence type="ECO:0000313" key="3">
    <source>
        <dbReference type="EMBL" id="KRH92037.1"/>
    </source>
</evidence>
<dbReference type="PROSITE" id="PS50892">
    <property type="entry name" value="V_SNARE"/>
    <property type="match status" value="1"/>
</dbReference>
<dbReference type="PANTHER" id="PTHR45806:SF1">
    <property type="entry name" value="SYNAPTOBREVIN HOMOLOG YKT6"/>
    <property type="match status" value="1"/>
</dbReference>
<sequence length="187" mass="21675">MTLLALFVVDGDRLVIKNSAFDLSSYNFLIRSRIKDALKTFALQISSNIETTELQEIIHEMNDTIYKYFAKINTQNNQNIICLAVIQDYYPPDLMSYILDLISKDDIYENNSNLSNILQEYKDYKKHDYLELINNEIAETKIVLTRTLDAVINRGESLTGLSENAEKLEVESRRLFKTAKKQNKKCC</sequence>
<dbReference type="InterPro" id="IPR011012">
    <property type="entry name" value="Longin-like_dom_sf"/>
</dbReference>
<organism evidence="3 4">
    <name type="scientific">Pseudoloma neurophilia</name>
    <dbReference type="NCBI Taxonomy" id="146866"/>
    <lineage>
        <taxon>Eukaryota</taxon>
        <taxon>Fungi</taxon>
        <taxon>Fungi incertae sedis</taxon>
        <taxon>Microsporidia</taxon>
        <taxon>Pseudoloma</taxon>
    </lineage>
</organism>
<dbReference type="Gene3D" id="1.20.5.110">
    <property type="match status" value="1"/>
</dbReference>
<dbReference type="EMBL" id="LGUB01001276">
    <property type="protein sequence ID" value="KRH92037.1"/>
    <property type="molecule type" value="Genomic_DNA"/>
</dbReference>
<keyword evidence="1" id="KW-0175">Coiled coil</keyword>
<accession>A0A0R0LVT8</accession>